<protein>
    <submittedName>
        <fullName evidence="2">Replication initiation factor domain-containing protein</fullName>
    </submittedName>
</protein>
<dbReference type="InterPro" id="IPR003491">
    <property type="entry name" value="REP-like_C"/>
</dbReference>
<evidence type="ECO:0000259" key="1">
    <source>
        <dbReference type="Pfam" id="PF02486"/>
    </source>
</evidence>
<evidence type="ECO:0000313" key="3">
    <source>
        <dbReference type="Proteomes" id="UP001057753"/>
    </source>
</evidence>
<sequence>MIILLDVQVDEFTLVLQSTKRPSQIEGWEGMAINIINEFVRLSKLETVLGKLKEATYSLPQGYSNGFVCDDAPYYFAIAYHTDFIQMGICIKFSAHAWMQYRKQYESLFTSPIQIHQFFTNINNSTLYTSRLSRIDIAIDFTNEKVNVNTIYNQLSKKNQIVKTATDRKNHSVLSAITKNNITSTFYLGSKGKNIKALLRVYDKKIEQVETMGVRYEEAIHYDDWVRFEAVYKGAYAHDLSDKLEDISNDTELKDLLVSALTDRYQFYYDKSKRLTTYTRKMLNLLNQRNFMFSSPSPRLNLLEQSQKYILNGSGLFPYLFKVWRIWGDEGLKKCLAFLYDEFENYEPNDDVVAWLKKYSPLYTKQGYPFK</sequence>
<reference evidence="2" key="1">
    <citation type="submission" date="2020-06" db="EMBL/GenBank/DDBJ databases">
        <title>Insight into the genomes of haloalkaliphilic bacilli from Kenyan soda lakes.</title>
        <authorList>
            <person name="Mwirichia R."/>
            <person name="Villamizar G.C."/>
            <person name="Poehlein A."/>
            <person name="Mugweru J."/>
            <person name="Kipnyargis A."/>
            <person name="Kiplimo D."/>
            <person name="Orwa P."/>
            <person name="Daniel R."/>
        </authorList>
    </citation>
    <scope>NUCLEOTIDE SEQUENCE</scope>
    <source>
        <strain evidence="2">B1096_S55</strain>
    </source>
</reference>
<dbReference type="Proteomes" id="UP001057753">
    <property type="component" value="Unassembled WGS sequence"/>
</dbReference>
<dbReference type="Pfam" id="PF02486">
    <property type="entry name" value="Rep_trans"/>
    <property type="match status" value="1"/>
</dbReference>
<keyword evidence="3" id="KW-1185">Reference proteome</keyword>
<organism evidence="2 3">
    <name type="scientific">Salipaludibacillus agaradhaerens</name>
    <name type="common">Bacillus agaradhaerens</name>
    <dbReference type="NCBI Taxonomy" id="76935"/>
    <lineage>
        <taxon>Bacteria</taxon>
        <taxon>Bacillati</taxon>
        <taxon>Bacillota</taxon>
        <taxon>Bacilli</taxon>
        <taxon>Bacillales</taxon>
        <taxon>Bacillaceae</taxon>
    </lineage>
</organism>
<dbReference type="AlphaFoldDB" id="A0A9Q4B5F1"/>
<keyword evidence="2" id="KW-0648">Protein biosynthesis</keyword>
<gene>
    <name evidence="2" type="ORF">HXA33_17395</name>
</gene>
<comment type="caution">
    <text evidence="2">The sequence shown here is derived from an EMBL/GenBank/DDBJ whole genome shotgun (WGS) entry which is preliminary data.</text>
</comment>
<keyword evidence="2" id="KW-0396">Initiation factor</keyword>
<name>A0A9Q4B5F1_SALAG</name>
<proteinExistence type="predicted"/>
<evidence type="ECO:0000313" key="2">
    <source>
        <dbReference type="EMBL" id="MCR6098307.1"/>
    </source>
</evidence>
<accession>A0A9Q4B5F1</accession>
<dbReference type="GO" id="GO:0003743">
    <property type="term" value="F:translation initiation factor activity"/>
    <property type="evidence" value="ECO:0007669"/>
    <property type="project" value="UniProtKB-KW"/>
</dbReference>
<feature type="domain" description="Replication initiation protein-like C-terminal" evidence="1">
    <location>
        <begin position="131"/>
        <end position="281"/>
    </location>
</feature>
<dbReference type="EMBL" id="JABXYM010000001">
    <property type="protein sequence ID" value="MCR6098307.1"/>
    <property type="molecule type" value="Genomic_DNA"/>
</dbReference>